<dbReference type="HOGENOM" id="CLU_006329_2_3_1"/>
<proteinExistence type="predicted"/>
<comment type="caution">
    <text evidence="4">The sequence shown here is derived from an EMBL/GenBank/DDBJ whole genome shotgun (WGS) entry which is preliminary data.</text>
</comment>
<evidence type="ECO:0000259" key="3">
    <source>
        <dbReference type="SMART" id="SM00906"/>
    </source>
</evidence>
<dbReference type="VEuPathDB" id="FungiDB:A1O9_02227"/>
<evidence type="ECO:0000256" key="1">
    <source>
        <dbReference type="ARBA" id="ARBA00023242"/>
    </source>
</evidence>
<dbReference type="SMART" id="SM00906">
    <property type="entry name" value="Fungal_trans"/>
    <property type="match status" value="1"/>
</dbReference>
<reference evidence="4 5" key="1">
    <citation type="submission" date="2013-03" db="EMBL/GenBank/DDBJ databases">
        <title>The Genome Sequence of Exophiala aquamarina CBS 119918.</title>
        <authorList>
            <consortium name="The Broad Institute Genomics Platform"/>
            <person name="Cuomo C."/>
            <person name="de Hoog S."/>
            <person name="Gorbushina A."/>
            <person name="Walker B."/>
            <person name="Young S.K."/>
            <person name="Zeng Q."/>
            <person name="Gargeya S."/>
            <person name="Fitzgerald M."/>
            <person name="Haas B."/>
            <person name="Abouelleil A."/>
            <person name="Allen A.W."/>
            <person name="Alvarado L."/>
            <person name="Arachchi H.M."/>
            <person name="Berlin A.M."/>
            <person name="Chapman S.B."/>
            <person name="Gainer-Dewar J."/>
            <person name="Goldberg J."/>
            <person name="Griggs A."/>
            <person name="Gujja S."/>
            <person name="Hansen M."/>
            <person name="Howarth C."/>
            <person name="Imamovic A."/>
            <person name="Ireland A."/>
            <person name="Larimer J."/>
            <person name="McCowan C."/>
            <person name="Murphy C."/>
            <person name="Pearson M."/>
            <person name="Poon T.W."/>
            <person name="Priest M."/>
            <person name="Roberts A."/>
            <person name="Saif S."/>
            <person name="Shea T."/>
            <person name="Sisk P."/>
            <person name="Sykes S."/>
            <person name="Wortman J."/>
            <person name="Nusbaum C."/>
            <person name="Birren B."/>
        </authorList>
    </citation>
    <scope>NUCLEOTIDE SEQUENCE [LARGE SCALE GENOMIC DNA]</scope>
    <source>
        <strain evidence="4 5">CBS 119918</strain>
    </source>
</reference>
<organism evidence="4 5">
    <name type="scientific">Exophiala aquamarina CBS 119918</name>
    <dbReference type="NCBI Taxonomy" id="1182545"/>
    <lineage>
        <taxon>Eukaryota</taxon>
        <taxon>Fungi</taxon>
        <taxon>Dikarya</taxon>
        <taxon>Ascomycota</taxon>
        <taxon>Pezizomycotina</taxon>
        <taxon>Eurotiomycetes</taxon>
        <taxon>Chaetothyriomycetidae</taxon>
        <taxon>Chaetothyriales</taxon>
        <taxon>Herpotrichiellaceae</taxon>
        <taxon>Exophiala</taxon>
    </lineage>
</organism>
<dbReference type="PANTHER" id="PTHR47425">
    <property type="entry name" value="FARB-RELATED"/>
    <property type="match status" value="1"/>
</dbReference>
<evidence type="ECO:0000313" key="5">
    <source>
        <dbReference type="Proteomes" id="UP000027920"/>
    </source>
</evidence>
<dbReference type="OrthoDB" id="5121955at2759"/>
<dbReference type="PANTHER" id="PTHR47425:SF3">
    <property type="entry name" value="ZN(II)2CYS6 TRANSCRIPTION FACTOR (EUROFUNG)"/>
    <property type="match status" value="1"/>
</dbReference>
<dbReference type="Pfam" id="PF04082">
    <property type="entry name" value="Fungal_trans"/>
    <property type="match status" value="1"/>
</dbReference>
<evidence type="ECO:0000256" key="2">
    <source>
        <dbReference type="SAM" id="MobiDB-lite"/>
    </source>
</evidence>
<dbReference type="CDD" id="cd12148">
    <property type="entry name" value="fungal_TF_MHR"/>
    <property type="match status" value="1"/>
</dbReference>
<protein>
    <recommendedName>
        <fullName evidence="3">Xylanolytic transcriptional activator regulatory domain-containing protein</fullName>
    </recommendedName>
</protein>
<accession>A0A072PLA7</accession>
<name>A0A072PLA7_9EURO</name>
<keyword evidence="5" id="KW-1185">Reference proteome</keyword>
<dbReference type="GO" id="GO:0008270">
    <property type="term" value="F:zinc ion binding"/>
    <property type="evidence" value="ECO:0007669"/>
    <property type="project" value="InterPro"/>
</dbReference>
<feature type="domain" description="Xylanolytic transcriptional activator regulatory" evidence="3">
    <location>
        <begin position="201"/>
        <end position="276"/>
    </location>
</feature>
<dbReference type="InterPro" id="IPR052761">
    <property type="entry name" value="Fungal_Detox/Toxin_TFs"/>
</dbReference>
<evidence type="ECO:0000313" key="4">
    <source>
        <dbReference type="EMBL" id="KEF60666.1"/>
    </source>
</evidence>
<dbReference type="GO" id="GO:0003677">
    <property type="term" value="F:DNA binding"/>
    <property type="evidence" value="ECO:0007669"/>
    <property type="project" value="InterPro"/>
</dbReference>
<keyword evidence="1" id="KW-0539">Nucleus</keyword>
<gene>
    <name evidence="4" type="ORF">A1O9_02227</name>
</gene>
<feature type="region of interest" description="Disordered" evidence="2">
    <location>
        <begin position="15"/>
        <end position="52"/>
    </location>
</feature>
<dbReference type="EMBL" id="AMGV01000002">
    <property type="protein sequence ID" value="KEF60666.1"/>
    <property type="molecule type" value="Genomic_DNA"/>
</dbReference>
<feature type="compositionally biased region" description="Low complexity" evidence="2">
    <location>
        <begin position="15"/>
        <end position="36"/>
    </location>
</feature>
<dbReference type="GeneID" id="25277172"/>
<dbReference type="InterPro" id="IPR007219">
    <property type="entry name" value="XnlR_reg_dom"/>
</dbReference>
<dbReference type="STRING" id="1182545.A0A072PLA7"/>
<sequence length="612" mass="68555">MFLAEVSASSMSPRTADFASNTATTSATTRSNSALTPGPSRLSTHFGEATSTSHGTFQVPDFVAKPSKDVDPEDLAHLAAQGVFDLPPAPFLRIIFECFLNYVYPLLPILDICDLLHSLYGHTSRVSLPLLYGIMLAASAFVDQSTLDQTGHQSRFAWRSSLGRKLRLLYDFDYEHDRLATVQALLLMTYFHDKPDESKHLLHKIVNAKHLALTIGLNGDFGQEKKLDPRRRRLWKRVWWCCYIRDRTCALGLRQYPTIEPSECQWTDLELEDFDITPTDFTDYELLADLGLQSQLAEICIAQVQLWHLLSDIMHTRFQSAFPRYGFSTETTLILMPIAPQANRTGIEDRQRSLDQWFAHLPDQYAYRLPLSPVFEQGHRLLRLHCCTLALLYNALQCTLNRWALSPSCKSSRAGDITARQKARSSANMILSIFEYLRDGDMVQYTPGWAVTILMQAALTFKTESRVPHSQSGRRLQDCMDVLGWLKDAHFHSNFGISLIDAFLNTADLASTTRPGGDPVTSGDAQLAFPRSEAPHRAHGQSCAEPPFHHEPGPEDSLVTDTAAAAAAAAASMEPSWLADFLEQEFWPQDSGLEILGNGSSLHLNSDSRSQY</sequence>
<dbReference type="GO" id="GO:0006351">
    <property type="term" value="P:DNA-templated transcription"/>
    <property type="evidence" value="ECO:0007669"/>
    <property type="project" value="InterPro"/>
</dbReference>
<dbReference type="RefSeq" id="XP_013263256.1">
    <property type="nucleotide sequence ID" value="XM_013407802.1"/>
</dbReference>
<feature type="region of interest" description="Disordered" evidence="2">
    <location>
        <begin position="531"/>
        <end position="557"/>
    </location>
</feature>
<dbReference type="AlphaFoldDB" id="A0A072PLA7"/>
<dbReference type="Proteomes" id="UP000027920">
    <property type="component" value="Unassembled WGS sequence"/>
</dbReference>